<keyword evidence="3" id="KW-1185">Reference proteome</keyword>
<protein>
    <submittedName>
        <fullName evidence="2">Paraquat-inducible protein A</fullName>
    </submittedName>
</protein>
<dbReference type="AlphaFoldDB" id="A0A5B8I8J8"/>
<feature type="transmembrane region" description="Helical" evidence="1">
    <location>
        <begin position="92"/>
        <end position="120"/>
    </location>
</feature>
<keyword evidence="1" id="KW-1133">Transmembrane helix</keyword>
<feature type="transmembrane region" description="Helical" evidence="1">
    <location>
        <begin position="217"/>
        <end position="236"/>
    </location>
</feature>
<feature type="transmembrane region" description="Helical" evidence="1">
    <location>
        <begin position="140"/>
        <end position="168"/>
    </location>
</feature>
<organism evidence="2 3">
    <name type="scientific">Qingshengfaniella alkalisoli</name>
    <dbReference type="NCBI Taxonomy" id="2599296"/>
    <lineage>
        <taxon>Bacteria</taxon>
        <taxon>Pseudomonadati</taxon>
        <taxon>Pseudomonadota</taxon>
        <taxon>Alphaproteobacteria</taxon>
        <taxon>Rhodobacterales</taxon>
        <taxon>Paracoccaceae</taxon>
        <taxon>Qingshengfaniella</taxon>
    </lineage>
</organism>
<dbReference type="EMBL" id="CP042261">
    <property type="protein sequence ID" value="QDY70109.1"/>
    <property type="molecule type" value="Genomic_DNA"/>
</dbReference>
<dbReference type="Proteomes" id="UP000318483">
    <property type="component" value="Chromosome"/>
</dbReference>
<reference evidence="2 3" key="1">
    <citation type="submission" date="2019-07" db="EMBL/GenBank/DDBJ databases">
        <title>Litoreibacter alkalisoli sp. nov., isolated from saline-alkaline soil.</title>
        <authorList>
            <person name="Wang S."/>
            <person name="Xu L."/>
            <person name="Xing Y.-T."/>
            <person name="Sun J.-Q."/>
        </authorList>
    </citation>
    <scope>NUCLEOTIDE SEQUENCE [LARGE SCALE GENOMIC DNA]</scope>
    <source>
        <strain evidence="2 3">LN3S51</strain>
    </source>
</reference>
<proteinExistence type="predicted"/>
<name>A0A5B8I8J8_9RHOB</name>
<dbReference type="KEGG" id="lit:FPZ52_11085"/>
<sequence>MDGAFCHRRLCAVISDRAQAWGRNYSLAPLARILKDTGVSNEATQEAPLRQIACPQCDALHDWPDLQFGATARCSRCHTVLLAPRENSLRNLVSLTLAAVILMIMSISLPFLSISAAGITVSSSILDAVMAFSHNAMAPLSGIVGILIVILPALRLYSLLYALVPALLGRPLLPRAKMHLRNAMRFRKWAMAEIFLVGVAVALVKIAGLASVSFGPAFWALAGFALLIAAEDILVCEPSLWQRIIRQQPS</sequence>
<dbReference type="Pfam" id="PF04403">
    <property type="entry name" value="PqiA"/>
    <property type="match status" value="1"/>
</dbReference>
<accession>A0A5B8I8J8</accession>
<gene>
    <name evidence="2" type="ORF">FPZ52_11085</name>
</gene>
<evidence type="ECO:0000313" key="3">
    <source>
        <dbReference type="Proteomes" id="UP000318483"/>
    </source>
</evidence>
<keyword evidence="1" id="KW-0812">Transmembrane</keyword>
<keyword evidence="1" id="KW-0472">Membrane</keyword>
<feature type="transmembrane region" description="Helical" evidence="1">
    <location>
        <begin position="189"/>
        <end position="211"/>
    </location>
</feature>
<evidence type="ECO:0000313" key="2">
    <source>
        <dbReference type="EMBL" id="QDY70109.1"/>
    </source>
</evidence>
<dbReference type="InterPro" id="IPR007498">
    <property type="entry name" value="PqiA-like"/>
</dbReference>
<dbReference type="OrthoDB" id="5291921at2"/>
<evidence type="ECO:0000256" key="1">
    <source>
        <dbReference type="SAM" id="Phobius"/>
    </source>
</evidence>